<evidence type="ECO:0000259" key="2">
    <source>
        <dbReference type="Pfam" id="PF16457"/>
    </source>
</evidence>
<reference evidence="4 5" key="1">
    <citation type="submission" date="2025-04" db="UniProtKB">
        <authorList>
            <consortium name="RefSeq"/>
        </authorList>
    </citation>
    <scope>IDENTIFICATION</scope>
    <source>
        <tissue evidence="4 5">Whole organism</tissue>
    </source>
</reference>
<dbReference type="SUPFAM" id="SSF50729">
    <property type="entry name" value="PH domain-like"/>
    <property type="match status" value="1"/>
</dbReference>
<dbReference type="InterPro" id="IPR001849">
    <property type="entry name" value="PH_domain"/>
</dbReference>
<feature type="compositionally biased region" description="Pro residues" evidence="1">
    <location>
        <begin position="859"/>
        <end position="870"/>
    </location>
</feature>
<evidence type="ECO:0000313" key="5">
    <source>
        <dbReference type="RefSeq" id="XP_052120580.1"/>
    </source>
</evidence>
<feature type="region of interest" description="Disordered" evidence="1">
    <location>
        <begin position="853"/>
        <end position="876"/>
    </location>
</feature>
<dbReference type="KEGG" id="foc:113208664"/>
<dbReference type="SUPFAM" id="SSF48371">
    <property type="entry name" value="ARM repeat"/>
    <property type="match status" value="1"/>
</dbReference>
<dbReference type="AlphaFoldDB" id="A0A6J1SSR9"/>
<dbReference type="InterPro" id="IPR016024">
    <property type="entry name" value="ARM-type_fold"/>
</dbReference>
<feature type="compositionally biased region" description="Acidic residues" evidence="1">
    <location>
        <begin position="13"/>
        <end position="48"/>
    </location>
</feature>
<feature type="domain" description="PH" evidence="2">
    <location>
        <begin position="689"/>
        <end position="823"/>
    </location>
</feature>
<evidence type="ECO:0000313" key="6">
    <source>
        <dbReference type="RefSeq" id="XP_052120581.1"/>
    </source>
</evidence>
<evidence type="ECO:0000256" key="1">
    <source>
        <dbReference type="SAM" id="MobiDB-lite"/>
    </source>
</evidence>
<protein>
    <submittedName>
        <fullName evidence="4 5">Uncharacterized protein LOC113208664</fullName>
    </submittedName>
</protein>
<feature type="compositionally biased region" description="Basic and acidic residues" evidence="1">
    <location>
        <begin position="1"/>
        <end position="12"/>
    </location>
</feature>
<organism evidence="3 4">
    <name type="scientific">Frankliniella occidentalis</name>
    <name type="common">Western flower thrips</name>
    <name type="synonym">Euthrips occidentalis</name>
    <dbReference type="NCBI Taxonomy" id="133901"/>
    <lineage>
        <taxon>Eukaryota</taxon>
        <taxon>Metazoa</taxon>
        <taxon>Ecdysozoa</taxon>
        <taxon>Arthropoda</taxon>
        <taxon>Hexapoda</taxon>
        <taxon>Insecta</taxon>
        <taxon>Pterygota</taxon>
        <taxon>Neoptera</taxon>
        <taxon>Paraneoptera</taxon>
        <taxon>Thysanoptera</taxon>
        <taxon>Terebrantia</taxon>
        <taxon>Thripoidea</taxon>
        <taxon>Thripidae</taxon>
        <taxon>Frankliniella</taxon>
    </lineage>
</organism>
<feature type="region of interest" description="Disordered" evidence="1">
    <location>
        <begin position="370"/>
        <end position="398"/>
    </location>
</feature>
<dbReference type="RefSeq" id="XP_052120580.1">
    <property type="nucleotide sequence ID" value="XM_052264620.1"/>
</dbReference>
<dbReference type="OrthoDB" id="28413at2759"/>
<dbReference type="GeneID" id="113208664"/>
<dbReference type="Proteomes" id="UP000504606">
    <property type="component" value="Unplaced"/>
</dbReference>
<feature type="region of interest" description="Disordered" evidence="1">
    <location>
        <begin position="1"/>
        <end position="59"/>
    </location>
</feature>
<sequence length="876" mass="96568">MEGRADSQHHDDVVDDVTDSDEDTVTIGERDDDEDAATVVNDDLDAPIDEQAPPGPGQRASLVKVAVTVNGKSQLLALDQRLPLDEVCRGLCNDCDIRWREARYSLALVARAGGGQKYVTELNRGEVLKNGAELVLTYAPGVFADLILDKLNGKANNPDERPWALQRLSELCTDPNFVAALLERPGVVDLLLGLLVNDRKGQRLRHKELLWTLRALLSLVRQGVLSGDEADLVAVMKRLSEYIRAEQSVEPTLLEMSLRLLAAVSAQPWAVSAAQHLSVLDVVPMLWYTEKPGVQTHGLELMNVLAAREARLGPGSPEAKMQATKTLTSPQVCATIVQNVLCSPVRSNMARQLYNLQKLVLQPLQESIDTPVDPSLVAPDRPPVPPPRHTRRRRKSAASSLLHSHSWCEGDAEHAERVVLPGDRRSLDDAPYKLLPPTRTDGLLRPASADVEADGRSLSPASMTYTQGSVSRDSMGSVTSLASDDSAWCRPSHRGSHSTLWSELPEDAMEPEVPPSRLGQECLDYLRDYHPGLAVRALEEEQALYSSLNNTAERLVRLLGAELLLCRDPDGTPSSAKSNLYQPLLFSRDVPFFHELFCRGLNLLAKTRREMRAKTQRDQDKVFRVVRRQFREALRAQVSSWDQLDSWLSALPYSAVAALWERERVSGVLSAPGVLQLRERSRAKLYQLVRQQRLDTLRAGARFRRPGKLSRTGVGKGVKRGPVWVWLAPGDAALLYADCPEGKDDGDLSGEPPLSLPLSSVTAVLTGKKCTHIRTSRSQKQGVDLALSLTLDPNDSEVPSLDLIAKDAPTLLAWADGLNMLLGKDKEPYSQTVKRDLDELADMEIRLQLMELDGVTLPSEPPPVPPPPPDYDFATD</sequence>
<keyword evidence="3" id="KW-1185">Reference proteome</keyword>
<dbReference type="Pfam" id="PF16457">
    <property type="entry name" value="PH_12"/>
    <property type="match status" value="1"/>
</dbReference>
<dbReference type="RefSeq" id="XP_052120581.1">
    <property type="nucleotide sequence ID" value="XM_052264621.1"/>
</dbReference>
<gene>
    <name evidence="4 5 6" type="primary">LOC113208664</name>
</gene>
<dbReference type="RefSeq" id="XP_026281551.2">
    <property type="nucleotide sequence ID" value="XM_026425766.2"/>
</dbReference>
<feature type="compositionally biased region" description="Polar residues" evidence="1">
    <location>
        <begin position="459"/>
        <end position="475"/>
    </location>
</feature>
<feature type="region of interest" description="Disordered" evidence="1">
    <location>
        <begin position="450"/>
        <end position="475"/>
    </location>
</feature>
<name>A0A6J1SSR9_FRAOC</name>
<accession>A0A6J1SSR9</accession>
<evidence type="ECO:0000313" key="4">
    <source>
        <dbReference type="RefSeq" id="XP_026281551.2"/>
    </source>
</evidence>
<proteinExistence type="predicted"/>
<evidence type="ECO:0000313" key="3">
    <source>
        <dbReference type="Proteomes" id="UP000504606"/>
    </source>
</evidence>
<dbReference type="Gene3D" id="6.10.10.90">
    <property type="match status" value="1"/>
</dbReference>